<dbReference type="AlphaFoldDB" id="A0A1F7XCE5"/>
<sequence length="69" mass="8303">MSLTKSDLLSIRQVVREETKPQFQKLEKKIDKVDRKFDKLFNFLDKDHTKLVKRVRTIENNLEISPPEF</sequence>
<gene>
    <name evidence="1" type="ORF">A2V80_01890</name>
</gene>
<accession>A0A1F7XCE5</accession>
<protein>
    <submittedName>
        <fullName evidence="1">Uncharacterized protein</fullName>
    </submittedName>
</protein>
<dbReference type="Proteomes" id="UP000179013">
    <property type="component" value="Unassembled WGS sequence"/>
</dbReference>
<organism evidence="1 2">
    <name type="scientific">Candidatus Woesebacteria bacterium RBG_16_39_8b</name>
    <dbReference type="NCBI Taxonomy" id="1802482"/>
    <lineage>
        <taxon>Bacteria</taxon>
        <taxon>Candidatus Woeseibacteriota</taxon>
    </lineage>
</organism>
<proteinExistence type="predicted"/>
<dbReference type="EMBL" id="MGFU01000017">
    <property type="protein sequence ID" value="OGM12676.1"/>
    <property type="molecule type" value="Genomic_DNA"/>
</dbReference>
<comment type="caution">
    <text evidence="1">The sequence shown here is derived from an EMBL/GenBank/DDBJ whole genome shotgun (WGS) entry which is preliminary data.</text>
</comment>
<evidence type="ECO:0000313" key="2">
    <source>
        <dbReference type="Proteomes" id="UP000179013"/>
    </source>
</evidence>
<name>A0A1F7XCE5_9BACT</name>
<reference evidence="1 2" key="1">
    <citation type="journal article" date="2016" name="Nat. Commun.">
        <title>Thousands of microbial genomes shed light on interconnected biogeochemical processes in an aquifer system.</title>
        <authorList>
            <person name="Anantharaman K."/>
            <person name="Brown C.T."/>
            <person name="Hug L.A."/>
            <person name="Sharon I."/>
            <person name="Castelle C.J."/>
            <person name="Probst A.J."/>
            <person name="Thomas B.C."/>
            <person name="Singh A."/>
            <person name="Wilkins M.J."/>
            <person name="Karaoz U."/>
            <person name="Brodie E.L."/>
            <person name="Williams K.H."/>
            <person name="Hubbard S.S."/>
            <person name="Banfield J.F."/>
        </authorList>
    </citation>
    <scope>NUCLEOTIDE SEQUENCE [LARGE SCALE GENOMIC DNA]</scope>
</reference>
<evidence type="ECO:0000313" key="1">
    <source>
        <dbReference type="EMBL" id="OGM12676.1"/>
    </source>
</evidence>